<dbReference type="Gene3D" id="3.40.50.1000">
    <property type="entry name" value="HAD superfamily/HAD-like"/>
    <property type="match status" value="1"/>
</dbReference>
<dbReference type="GO" id="GO:0016887">
    <property type="term" value="F:ATP hydrolysis activity"/>
    <property type="evidence" value="ECO:0007669"/>
    <property type="project" value="InterPro"/>
</dbReference>
<keyword evidence="7" id="KW-0406">Ion transport</keyword>
<dbReference type="InterPro" id="IPR023214">
    <property type="entry name" value="HAD_sf"/>
</dbReference>
<keyword evidence="10" id="KW-1185">Reference proteome</keyword>
<dbReference type="GO" id="GO:0043682">
    <property type="term" value="F:P-type divalent copper transporter activity"/>
    <property type="evidence" value="ECO:0007669"/>
    <property type="project" value="TreeGrafter"/>
</dbReference>
<dbReference type="InterPro" id="IPR036412">
    <property type="entry name" value="HAD-like_sf"/>
</dbReference>
<keyword evidence="3" id="KW-1003">Cell membrane</keyword>
<dbReference type="SUPFAM" id="SSF56784">
    <property type="entry name" value="HAD-like"/>
    <property type="match status" value="1"/>
</dbReference>
<evidence type="ECO:0000256" key="2">
    <source>
        <dbReference type="ARBA" id="ARBA00022448"/>
    </source>
</evidence>
<dbReference type="GO" id="GO:0005524">
    <property type="term" value="F:ATP binding"/>
    <property type="evidence" value="ECO:0007669"/>
    <property type="project" value="InterPro"/>
</dbReference>
<feature type="transmembrane region" description="Helical" evidence="8">
    <location>
        <begin position="75"/>
        <end position="99"/>
    </location>
</feature>
<dbReference type="EMBL" id="VRTY01000093">
    <property type="protein sequence ID" value="TXK33271.1"/>
    <property type="molecule type" value="Genomic_DNA"/>
</dbReference>
<keyword evidence="6" id="KW-1278">Translocase</keyword>
<evidence type="ECO:0000256" key="1">
    <source>
        <dbReference type="ARBA" id="ARBA00004651"/>
    </source>
</evidence>
<keyword evidence="8" id="KW-0812">Transmembrane</keyword>
<dbReference type="RefSeq" id="WP_147923367.1">
    <property type="nucleotide sequence ID" value="NZ_VRTY01000093.1"/>
</dbReference>
<keyword evidence="8" id="KW-1133">Transmembrane helix</keyword>
<feature type="transmembrane region" description="Helical" evidence="8">
    <location>
        <begin position="105"/>
        <end position="127"/>
    </location>
</feature>
<dbReference type="InterPro" id="IPR001757">
    <property type="entry name" value="P_typ_ATPase"/>
</dbReference>
<gene>
    <name evidence="9" type="ORF">FVR03_19070</name>
</gene>
<protein>
    <submittedName>
        <fullName evidence="9">HAD-IC family P-type ATPase</fullName>
    </submittedName>
</protein>
<keyword evidence="2" id="KW-0813">Transport</keyword>
<reference evidence="9 10" key="1">
    <citation type="submission" date="2019-08" db="EMBL/GenBank/DDBJ databases">
        <authorList>
            <person name="Shi S."/>
        </authorList>
    </citation>
    <scope>NUCLEOTIDE SEQUENCE [LARGE SCALE GENOMIC DNA]</scope>
    <source>
        <strain evidence="9 10">GY10130</strain>
    </source>
</reference>
<evidence type="ECO:0000313" key="10">
    <source>
        <dbReference type="Proteomes" id="UP000321926"/>
    </source>
</evidence>
<keyword evidence="8" id="KW-0472">Membrane</keyword>
<proteinExistence type="predicted"/>
<dbReference type="Pfam" id="PF08282">
    <property type="entry name" value="Hydrolase_3"/>
    <property type="match status" value="1"/>
</dbReference>
<comment type="caution">
    <text evidence="9">The sequence shown here is derived from an EMBL/GenBank/DDBJ whole genome shotgun (WGS) entry which is preliminary data.</text>
</comment>
<keyword evidence="5" id="KW-0460">Magnesium</keyword>
<dbReference type="Proteomes" id="UP000321926">
    <property type="component" value="Unassembled WGS sequence"/>
</dbReference>
<dbReference type="GO" id="GO:0055070">
    <property type="term" value="P:copper ion homeostasis"/>
    <property type="evidence" value="ECO:0007669"/>
    <property type="project" value="TreeGrafter"/>
</dbReference>
<accession>A0A5C8J760</accession>
<feature type="non-terminal residue" evidence="9">
    <location>
        <position position="1"/>
    </location>
</feature>
<evidence type="ECO:0000256" key="8">
    <source>
        <dbReference type="SAM" id="Phobius"/>
    </source>
</evidence>
<dbReference type="NCBIfam" id="TIGR01494">
    <property type="entry name" value="ATPase_P-type"/>
    <property type="match status" value="1"/>
</dbReference>
<evidence type="ECO:0000256" key="3">
    <source>
        <dbReference type="ARBA" id="ARBA00022475"/>
    </source>
</evidence>
<comment type="subcellular location">
    <subcellularLocation>
        <location evidence="1">Cell membrane</location>
        <topology evidence="1">Multi-pass membrane protein</topology>
    </subcellularLocation>
</comment>
<evidence type="ECO:0000256" key="7">
    <source>
        <dbReference type="ARBA" id="ARBA00023065"/>
    </source>
</evidence>
<evidence type="ECO:0000256" key="4">
    <source>
        <dbReference type="ARBA" id="ARBA00022553"/>
    </source>
</evidence>
<evidence type="ECO:0000313" key="9">
    <source>
        <dbReference type="EMBL" id="TXK33271.1"/>
    </source>
</evidence>
<dbReference type="PANTHER" id="PTHR43520">
    <property type="entry name" value="ATP7, ISOFORM B"/>
    <property type="match status" value="1"/>
</dbReference>
<organism evidence="9 10">
    <name type="scientific">Pontibacter qinzhouensis</name>
    <dbReference type="NCBI Taxonomy" id="2603253"/>
    <lineage>
        <taxon>Bacteria</taxon>
        <taxon>Pseudomonadati</taxon>
        <taxon>Bacteroidota</taxon>
        <taxon>Cytophagia</taxon>
        <taxon>Cytophagales</taxon>
        <taxon>Hymenobacteraceae</taxon>
        <taxon>Pontibacter</taxon>
    </lineage>
</organism>
<dbReference type="AlphaFoldDB" id="A0A5C8J760"/>
<dbReference type="GO" id="GO:0005507">
    <property type="term" value="F:copper ion binding"/>
    <property type="evidence" value="ECO:0007669"/>
    <property type="project" value="TreeGrafter"/>
</dbReference>
<sequence>LQKLEYIQQLKEEQHRVLMVGDGLNDAGALKQSDAGIALTNSITNFSPSCDAILDATAFHKLSKFLAFSRKTMNIILATFAVSLVYNVIGLTLAVQGLFTPIASAIIMPISSLSVIIFATLSVKIAAKRAGL</sequence>
<name>A0A5C8J760_9BACT</name>
<dbReference type="GO" id="GO:0005886">
    <property type="term" value="C:plasma membrane"/>
    <property type="evidence" value="ECO:0007669"/>
    <property type="project" value="UniProtKB-SubCell"/>
</dbReference>
<dbReference type="PANTHER" id="PTHR43520:SF5">
    <property type="entry name" value="CATION-TRANSPORTING P-TYPE ATPASE-RELATED"/>
    <property type="match status" value="1"/>
</dbReference>
<dbReference type="OrthoDB" id="9770315at2"/>
<evidence type="ECO:0000256" key="5">
    <source>
        <dbReference type="ARBA" id="ARBA00022842"/>
    </source>
</evidence>
<evidence type="ECO:0000256" key="6">
    <source>
        <dbReference type="ARBA" id="ARBA00022967"/>
    </source>
</evidence>
<keyword evidence="4" id="KW-0597">Phosphoprotein</keyword>